<accession>A0A0A0L7Z5</accession>
<organism evidence="1 2">
    <name type="scientific">Cucumis sativus</name>
    <name type="common">Cucumber</name>
    <dbReference type="NCBI Taxonomy" id="3659"/>
    <lineage>
        <taxon>Eukaryota</taxon>
        <taxon>Viridiplantae</taxon>
        <taxon>Streptophyta</taxon>
        <taxon>Embryophyta</taxon>
        <taxon>Tracheophyta</taxon>
        <taxon>Spermatophyta</taxon>
        <taxon>Magnoliopsida</taxon>
        <taxon>eudicotyledons</taxon>
        <taxon>Gunneridae</taxon>
        <taxon>Pentapetalae</taxon>
        <taxon>rosids</taxon>
        <taxon>fabids</taxon>
        <taxon>Cucurbitales</taxon>
        <taxon>Cucurbitaceae</taxon>
        <taxon>Benincaseae</taxon>
        <taxon>Cucumis</taxon>
    </lineage>
</organism>
<reference evidence="1 2" key="1">
    <citation type="journal article" date="2009" name="Nat. Genet.">
        <title>The genome of the cucumber, Cucumis sativus L.</title>
        <authorList>
            <person name="Huang S."/>
            <person name="Li R."/>
            <person name="Zhang Z."/>
            <person name="Li L."/>
            <person name="Gu X."/>
            <person name="Fan W."/>
            <person name="Lucas W.J."/>
            <person name="Wang X."/>
            <person name="Xie B."/>
            <person name="Ni P."/>
            <person name="Ren Y."/>
            <person name="Zhu H."/>
            <person name="Li J."/>
            <person name="Lin K."/>
            <person name="Jin W."/>
            <person name="Fei Z."/>
            <person name="Li G."/>
            <person name="Staub J."/>
            <person name="Kilian A."/>
            <person name="van der Vossen E.A."/>
            <person name="Wu Y."/>
            <person name="Guo J."/>
            <person name="He J."/>
            <person name="Jia Z."/>
            <person name="Ren Y."/>
            <person name="Tian G."/>
            <person name="Lu Y."/>
            <person name="Ruan J."/>
            <person name="Qian W."/>
            <person name="Wang M."/>
            <person name="Huang Q."/>
            <person name="Li B."/>
            <person name="Xuan Z."/>
            <person name="Cao J."/>
            <person name="Asan"/>
            <person name="Wu Z."/>
            <person name="Zhang J."/>
            <person name="Cai Q."/>
            <person name="Bai Y."/>
            <person name="Zhao B."/>
            <person name="Han Y."/>
            <person name="Li Y."/>
            <person name="Li X."/>
            <person name="Wang S."/>
            <person name="Shi Q."/>
            <person name="Liu S."/>
            <person name="Cho W.K."/>
            <person name="Kim J.Y."/>
            <person name="Xu Y."/>
            <person name="Heller-Uszynska K."/>
            <person name="Miao H."/>
            <person name="Cheng Z."/>
            <person name="Zhang S."/>
            <person name="Wu J."/>
            <person name="Yang Y."/>
            <person name="Kang H."/>
            <person name="Li M."/>
            <person name="Liang H."/>
            <person name="Ren X."/>
            <person name="Shi Z."/>
            <person name="Wen M."/>
            <person name="Jian M."/>
            <person name="Yang H."/>
            <person name="Zhang G."/>
            <person name="Yang Z."/>
            <person name="Chen R."/>
            <person name="Liu S."/>
            <person name="Li J."/>
            <person name="Ma L."/>
            <person name="Liu H."/>
            <person name="Zhou Y."/>
            <person name="Zhao J."/>
            <person name="Fang X."/>
            <person name="Li G."/>
            <person name="Fang L."/>
            <person name="Li Y."/>
            <person name="Liu D."/>
            <person name="Zheng H."/>
            <person name="Zhang Y."/>
            <person name="Qin N."/>
            <person name="Li Z."/>
            <person name="Yang G."/>
            <person name="Yang S."/>
            <person name="Bolund L."/>
            <person name="Kristiansen K."/>
            <person name="Zheng H."/>
            <person name="Li S."/>
            <person name="Zhang X."/>
            <person name="Yang H."/>
            <person name="Wang J."/>
            <person name="Sun R."/>
            <person name="Zhang B."/>
            <person name="Jiang S."/>
            <person name="Wang J."/>
            <person name="Du Y."/>
            <person name="Li S."/>
        </authorList>
    </citation>
    <scope>NUCLEOTIDE SEQUENCE [LARGE SCALE GENOMIC DNA]</scope>
    <source>
        <strain evidence="2">cv. 9930</strain>
    </source>
</reference>
<keyword evidence="2" id="KW-1185">Reference proteome</keyword>
<dbReference type="AlphaFoldDB" id="A0A0A0L7Z5"/>
<dbReference type="Gramene" id="KGN56246">
    <property type="protein sequence ID" value="KGN56246"/>
    <property type="gene ID" value="Csa_3G105980"/>
</dbReference>
<dbReference type="Proteomes" id="UP000029981">
    <property type="component" value="Chromosome 3"/>
</dbReference>
<reference evidence="1 2" key="4">
    <citation type="journal article" date="2011" name="BMC Genomics">
        <title>RNA-Seq improves annotation of protein-coding genes in the cucumber genome.</title>
        <authorList>
            <person name="Li Z."/>
            <person name="Zhang Z."/>
            <person name="Yan P."/>
            <person name="Huang S."/>
            <person name="Fei Z."/>
            <person name="Lin K."/>
        </authorList>
    </citation>
    <scope>NUCLEOTIDE SEQUENCE [LARGE SCALE GENOMIC DNA]</scope>
    <source>
        <strain evidence="2">cv. 9930</strain>
    </source>
</reference>
<protein>
    <submittedName>
        <fullName evidence="1">Uncharacterized protein</fullName>
    </submittedName>
</protein>
<gene>
    <name evidence="1" type="ORF">Csa_3G105980</name>
</gene>
<sequence length="134" mass="15450">MEMNDDENPAEPSIGEKTISTATIGDKLLVSISDRRENPGEATFSLFIVERIDDPPLRLQLMRFEPIYTLIATSDPKYRFLMILTARRTIATSEISTGLFISFQQDLRRMLLSELESPKNRRSTKPTTHFPRRF</sequence>
<evidence type="ECO:0000313" key="2">
    <source>
        <dbReference type="Proteomes" id="UP000029981"/>
    </source>
</evidence>
<name>A0A0A0L7Z5_CUCSA</name>
<reference evidence="1 2" key="2">
    <citation type="journal article" date="2009" name="PLoS ONE">
        <title>An integrated genetic and cytogenetic map of the cucumber genome.</title>
        <authorList>
            <person name="Ren Y."/>
            <person name="Zhang Z."/>
            <person name="Liu J."/>
            <person name="Staub J.E."/>
            <person name="Han Y."/>
            <person name="Cheng Z."/>
            <person name="Li X."/>
            <person name="Lu J."/>
            <person name="Miao H."/>
            <person name="Kang H."/>
            <person name="Xie B."/>
            <person name="Gu X."/>
            <person name="Wang X."/>
            <person name="Du Y."/>
            <person name="Jin W."/>
            <person name="Huang S."/>
        </authorList>
    </citation>
    <scope>NUCLEOTIDE SEQUENCE [LARGE SCALE GENOMIC DNA]</scope>
    <source>
        <strain evidence="2">cv. 9930</strain>
    </source>
</reference>
<reference evidence="1 2" key="3">
    <citation type="journal article" date="2010" name="BMC Genomics">
        <title>Transcriptome sequencing and comparative analysis of cucumber flowers with different sex types.</title>
        <authorList>
            <person name="Guo S."/>
            <person name="Zheng Y."/>
            <person name="Joung J.G."/>
            <person name="Liu S."/>
            <person name="Zhang Z."/>
            <person name="Crasta O.R."/>
            <person name="Sobral B.W."/>
            <person name="Xu Y."/>
            <person name="Huang S."/>
            <person name="Fei Z."/>
        </authorList>
    </citation>
    <scope>NUCLEOTIDE SEQUENCE [LARGE SCALE GENOMIC DNA]</scope>
    <source>
        <strain evidence="2">cv. 9930</strain>
    </source>
</reference>
<evidence type="ECO:0000313" key="1">
    <source>
        <dbReference type="EMBL" id="KGN56246.1"/>
    </source>
</evidence>
<proteinExistence type="predicted"/>
<dbReference type="EMBL" id="CM002924">
    <property type="protein sequence ID" value="KGN56246.1"/>
    <property type="molecule type" value="Genomic_DNA"/>
</dbReference>